<dbReference type="CDD" id="cd07023">
    <property type="entry name" value="S49_Sppa_N_C"/>
    <property type="match status" value="1"/>
</dbReference>
<dbReference type="InterPro" id="IPR002142">
    <property type="entry name" value="Peptidase_S49"/>
</dbReference>
<reference evidence="9" key="1">
    <citation type="submission" date="2019-02" db="EMBL/GenBank/DDBJ databases">
        <authorList>
            <person name="Li S.-H."/>
        </authorList>
    </citation>
    <scope>NUCLEOTIDE SEQUENCE</scope>
    <source>
        <strain evidence="9">IMCC8485</strain>
    </source>
</reference>
<dbReference type="InterPro" id="IPR047272">
    <property type="entry name" value="S49_SppA_C"/>
</dbReference>
<dbReference type="CDD" id="cd07018">
    <property type="entry name" value="S49_SppA_67K_type"/>
    <property type="match status" value="1"/>
</dbReference>
<feature type="domain" description="Peptidase S49" evidence="8">
    <location>
        <begin position="390"/>
        <end position="540"/>
    </location>
</feature>
<protein>
    <submittedName>
        <fullName evidence="9">Signal peptide peptidase SppA</fullName>
    </submittedName>
</protein>
<evidence type="ECO:0000256" key="6">
    <source>
        <dbReference type="ARBA" id="ARBA00023136"/>
    </source>
</evidence>
<accession>A0ABT3SSZ7</accession>
<dbReference type="SUPFAM" id="SSF52096">
    <property type="entry name" value="ClpP/crotonase"/>
    <property type="match status" value="2"/>
</dbReference>
<keyword evidence="10" id="KW-1185">Reference proteome</keyword>
<evidence type="ECO:0000256" key="3">
    <source>
        <dbReference type="ARBA" id="ARBA00022670"/>
    </source>
</evidence>
<dbReference type="PIRSF" id="PIRSF001217">
    <property type="entry name" value="Protease_4_SppA"/>
    <property type="match status" value="1"/>
</dbReference>
<dbReference type="Proteomes" id="UP001143307">
    <property type="component" value="Unassembled WGS sequence"/>
</dbReference>
<gene>
    <name evidence="9" type="primary">sppA</name>
    <name evidence="9" type="ORF">EYC87_02460</name>
</gene>
<dbReference type="EMBL" id="SHNP01000001">
    <property type="protein sequence ID" value="MCX2972452.1"/>
    <property type="molecule type" value="Genomic_DNA"/>
</dbReference>
<comment type="similarity">
    <text evidence="2">Belongs to the peptidase S49 family.</text>
</comment>
<dbReference type="PANTHER" id="PTHR33209">
    <property type="entry name" value="PROTEASE 4"/>
    <property type="match status" value="1"/>
</dbReference>
<evidence type="ECO:0000256" key="1">
    <source>
        <dbReference type="ARBA" id="ARBA00004370"/>
    </source>
</evidence>
<evidence type="ECO:0000313" key="9">
    <source>
        <dbReference type="EMBL" id="MCX2972452.1"/>
    </source>
</evidence>
<dbReference type="Pfam" id="PF01343">
    <property type="entry name" value="Peptidase_S49"/>
    <property type="match status" value="2"/>
</dbReference>
<keyword evidence="7" id="KW-1133">Transmembrane helix</keyword>
<dbReference type="InterPro" id="IPR029045">
    <property type="entry name" value="ClpP/crotonase-like_dom_sf"/>
</dbReference>
<dbReference type="Gene3D" id="3.90.226.10">
    <property type="entry name" value="2-enoyl-CoA Hydratase, Chain A, domain 1"/>
    <property type="match status" value="3"/>
</dbReference>
<evidence type="ECO:0000256" key="7">
    <source>
        <dbReference type="SAM" id="Phobius"/>
    </source>
</evidence>
<comment type="subcellular location">
    <subcellularLocation>
        <location evidence="1">Membrane</location>
    </subcellularLocation>
</comment>
<evidence type="ECO:0000313" key="10">
    <source>
        <dbReference type="Proteomes" id="UP001143307"/>
    </source>
</evidence>
<dbReference type="NCBIfam" id="TIGR00706">
    <property type="entry name" value="SppA_dom"/>
    <property type="match status" value="1"/>
</dbReference>
<keyword evidence="6 7" id="KW-0472">Membrane</keyword>
<dbReference type="PANTHER" id="PTHR33209:SF1">
    <property type="entry name" value="PEPTIDASE S49 DOMAIN-CONTAINING PROTEIN"/>
    <property type="match status" value="1"/>
</dbReference>
<dbReference type="InterPro" id="IPR004635">
    <property type="entry name" value="Pept_S49_SppA"/>
</dbReference>
<dbReference type="NCBIfam" id="TIGR00705">
    <property type="entry name" value="SppA_67K"/>
    <property type="match status" value="1"/>
</dbReference>
<evidence type="ECO:0000259" key="8">
    <source>
        <dbReference type="Pfam" id="PF01343"/>
    </source>
</evidence>
<evidence type="ECO:0000256" key="2">
    <source>
        <dbReference type="ARBA" id="ARBA00008683"/>
    </source>
</evidence>
<evidence type="ECO:0000256" key="5">
    <source>
        <dbReference type="ARBA" id="ARBA00022825"/>
    </source>
</evidence>
<feature type="transmembrane region" description="Helical" evidence="7">
    <location>
        <begin position="20"/>
        <end position="41"/>
    </location>
</feature>
<organism evidence="9 10">
    <name type="scientific">Candidatus Seongchinamella marina</name>
    <dbReference type="NCBI Taxonomy" id="2518990"/>
    <lineage>
        <taxon>Bacteria</taxon>
        <taxon>Pseudomonadati</taxon>
        <taxon>Pseudomonadota</taxon>
        <taxon>Gammaproteobacteria</taxon>
        <taxon>Cellvibrionales</taxon>
        <taxon>Halieaceae</taxon>
        <taxon>Seongchinamella</taxon>
    </lineage>
</organism>
<proteinExistence type="inferred from homology"/>
<dbReference type="Gene3D" id="6.20.330.10">
    <property type="match status" value="1"/>
</dbReference>
<feature type="domain" description="Peptidase S49" evidence="8">
    <location>
        <begin position="133"/>
        <end position="289"/>
    </location>
</feature>
<dbReference type="InterPro" id="IPR004634">
    <property type="entry name" value="Pept_S49_pIV"/>
</dbReference>
<keyword evidence="5" id="KW-0720">Serine protease</keyword>
<dbReference type="RefSeq" id="WP_279251468.1">
    <property type="nucleotide sequence ID" value="NZ_SHNP01000001.1"/>
</dbReference>
<comment type="caution">
    <text evidence="9">The sequence shown here is derived from an EMBL/GenBank/DDBJ whole genome shotgun (WGS) entry which is preliminary data.</text>
</comment>
<evidence type="ECO:0000256" key="4">
    <source>
        <dbReference type="ARBA" id="ARBA00022801"/>
    </source>
</evidence>
<keyword evidence="4" id="KW-0378">Hydrolase</keyword>
<sequence>MSKPSLLGRVFGAIWNTITWVRLALANLVFLLMLGVIYFVYFAGSTEPLPEQAALLINPMGTIVDQKSPVDPLQTLVAAPSPADHEVLVRDVIEAIRLAKDDDRINSLVMELGSLMYVGISRTQEIVVALEEFKTSGKPVVAVGDYFSQDQYLLASYADELIAHPIGGAALEGFSMYHNFYAEALDKLSVSMHVFRAGEYKAAAEPYLRSDMSTVQKSNALEWLEDLWASYTSTVEANRELPSGAVDAYVNGYASRLVAGDGDSAKDALDAGLIDQLLTRSQANEYLSDMVGARNEDGGYEAVAFEKYLWNQRTLKIPGTGEPKVAVIVAQGNMLPGDQSPGTIGADSLATMISKTAADESVKAIVLRVTTPGGSMFASEIIRQQILEVRATGTPVVVSMGSIAASGGYYIAAAADEIFATKTTITGSIGVIAVFPTFENLLQRGGIYTDGVGTTSLAGSLRLDRPLNPELTKALQAGVANAYQLFLEVVADGRSMELDEVAAAAEGRVWSASDALSLGLVDQLGDLDDAINAAAGLADLDAFQIDYVEQSLSPSELFFQQLAERMGSVGLLPRSHRVSSLLNLSKPYLEATGVLGSLQDPKHIYMRCMACSLNY</sequence>
<dbReference type="InterPro" id="IPR047217">
    <property type="entry name" value="S49_SppA_67K_type_N"/>
</dbReference>
<name>A0ABT3SSZ7_9GAMM</name>
<keyword evidence="7" id="KW-0812">Transmembrane</keyword>
<keyword evidence="3" id="KW-0645">Protease</keyword>